<dbReference type="Proteomes" id="UP001161391">
    <property type="component" value="Unassembled WGS sequence"/>
</dbReference>
<dbReference type="InterPro" id="IPR036812">
    <property type="entry name" value="NAD(P)_OxRdtase_dom_sf"/>
</dbReference>
<dbReference type="EMBL" id="BSNK01000001">
    <property type="protein sequence ID" value="GLQ22794.1"/>
    <property type="molecule type" value="Genomic_DNA"/>
</dbReference>
<name>A0ABQ5V752_9PROT</name>
<organism evidence="2 3">
    <name type="scientific">Algimonas ampicilliniresistens</name>
    <dbReference type="NCBI Taxonomy" id="1298735"/>
    <lineage>
        <taxon>Bacteria</taxon>
        <taxon>Pseudomonadati</taxon>
        <taxon>Pseudomonadota</taxon>
        <taxon>Alphaproteobacteria</taxon>
        <taxon>Maricaulales</taxon>
        <taxon>Robiginitomaculaceae</taxon>
        <taxon>Algimonas</taxon>
    </lineage>
</organism>
<dbReference type="InterPro" id="IPR023210">
    <property type="entry name" value="NADP_OxRdtase_dom"/>
</dbReference>
<dbReference type="RefSeq" id="WP_284387534.1">
    <property type="nucleotide sequence ID" value="NZ_BSNK01000001.1"/>
</dbReference>
<evidence type="ECO:0000259" key="1">
    <source>
        <dbReference type="Pfam" id="PF00248"/>
    </source>
</evidence>
<evidence type="ECO:0000313" key="2">
    <source>
        <dbReference type="EMBL" id="GLQ22794.1"/>
    </source>
</evidence>
<dbReference type="PRINTS" id="PR00069">
    <property type="entry name" value="ALDKETRDTASE"/>
</dbReference>
<sequence>MSKQLELGSIGYGCWRFASNTVQEADELIRTALDHGMTLIDTADIYGFGEPRGFGGAEAVLGEVLAASPELRGRMTLTTKGGIIPPRPYDSSRDYLMGALDASLTRLQVDHVELYQIHRPDLTTSMPALAETLQVMLESGKVGAIGVSNFTPSQMRALSAHLDTPLATIQPELSVLEQSPITDGTLDFAEEVGATVLAWSPLGGGRLFTETGPVQTAVATIGRKTGYTATQIALAFARSFGANVVPLVGTQRTHRIEDAAKAGQIMLPARDLYDLIEAYRGEAMP</sequence>
<dbReference type="InterPro" id="IPR050523">
    <property type="entry name" value="AKR_Detox_Biosynth"/>
</dbReference>
<gene>
    <name evidence="2" type="ORF">GCM10007853_06680</name>
</gene>
<dbReference type="PANTHER" id="PTHR43364:SF1">
    <property type="entry name" value="OXIDOREDUCTASE YDHF"/>
    <property type="match status" value="1"/>
</dbReference>
<comment type="caution">
    <text evidence="2">The sequence shown here is derived from an EMBL/GenBank/DDBJ whole genome shotgun (WGS) entry which is preliminary data.</text>
</comment>
<dbReference type="InterPro" id="IPR020471">
    <property type="entry name" value="AKR"/>
</dbReference>
<accession>A0ABQ5V752</accession>
<proteinExistence type="predicted"/>
<feature type="domain" description="NADP-dependent oxidoreductase" evidence="1">
    <location>
        <begin position="10"/>
        <end position="273"/>
    </location>
</feature>
<dbReference type="SUPFAM" id="SSF51430">
    <property type="entry name" value="NAD(P)-linked oxidoreductase"/>
    <property type="match status" value="1"/>
</dbReference>
<reference evidence="2" key="2">
    <citation type="submission" date="2023-01" db="EMBL/GenBank/DDBJ databases">
        <title>Draft genome sequence of Algimonas ampicilliniresistens strain NBRC 108219.</title>
        <authorList>
            <person name="Sun Q."/>
            <person name="Mori K."/>
        </authorList>
    </citation>
    <scope>NUCLEOTIDE SEQUENCE</scope>
    <source>
        <strain evidence="2">NBRC 108219</strain>
    </source>
</reference>
<dbReference type="PANTHER" id="PTHR43364">
    <property type="entry name" value="NADH-SPECIFIC METHYLGLYOXAL REDUCTASE-RELATED"/>
    <property type="match status" value="1"/>
</dbReference>
<protein>
    <submittedName>
        <fullName evidence="2">Aryl-alcohol dehydrogenase</fullName>
    </submittedName>
</protein>
<reference evidence="2" key="1">
    <citation type="journal article" date="2014" name="Int. J. Syst. Evol. Microbiol.">
        <title>Complete genome of a new Firmicutes species belonging to the dominant human colonic microbiota ('Ruminococcus bicirculans') reveals two chromosomes and a selective capacity to utilize plant glucans.</title>
        <authorList>
            <consortium name="NISC Comparative Sequencing Program"/>
            <person name="Wegmann U."/>
            <person name="Louis P."/>
            <person name="Goesmann A."/>
            <person name="Henrissat B."/>
            <person name="Duncan S.H."/>
            <person name="Flint H.J."/>
        </authorList>
    </citation>
    <scope>NUCLEOTIDE SEQUENCE</scope>
    <source>
        <strain evidence="2">NBRC 108219</strain>
    </source>
</reference>
<keyword evidence="3" id="KW-1185">Reference proteome</keyword>
<dbReference type="Gene3D" id="3.20.20.100">
    <property type="entry name" value="NADP-dependent oxidoreductase domain"/>
    <property type="match status" value="1"/>
</dbReference>
<dbReference type="Pfam" id="PF00248">
    <property type="entry name" value="Aldo_ket_red"/>
    <property type="match status" value="1"/>
</dbReference>
<evidence type="ECO:0000313" key="3">
    <source>
        <dbReference type="Proteomes" id="UP001161391"/>
    </source>
</evidence>